<evidence type="ECO:0000313" key="1">
    <source>
        <dbReference type="EMBL" id="KAG5580870.1"/>
    </source>
</evidence>
<keyword evidence="2" id="KW-1185">Reference proteome</keyword>
<dbReference type="AlphaFoldDB" id="A0A9J5X0V6"/>
<sequence>MKWSCITNQASMEGVTIDQFNATKEKHLIVLVQAIMENTLSCKSKLSKEGYYFSIQATMKWYGLTKSSYHAKHLIMLVQANHW</sequence>
<reference evidence="1 2" key="1">
    <citation type="submission" date="2020-09" db="EMBL/GenBank/DDBJ databases">
        <title>De no assembly of potato wild relative species, Solanum commersonii.</title>
        <authorList>
            <person name="Cho K."/>
        </authorList>
    </citation>
    <scope>NUCLEOTIDE SEQUENCE [LARGE SCALE GENOMIC DNA]</scope>
    <source>
        <strain evidence="1">LZ3.2</strain>
        <tissue evidence="1">Leaf</tissue>
    </source>
</reference>
<comment type="caution">
    <text evidence="1">The sequence shown here is derived from an EMBL/GenBank/DDBJ whole genome shotgun (WGS) entry which is preliminary data.</text>
</comment>
<accession>A0A9J5X0V6</accession>
<proteinExistence type="predicted"/>
<organism evidence="1 2">
    <name type="scientific">Solanum commersonii</name>
    <name type="common">Commerson's wild potato</name>
    <name type="synonym">Commerson's nightshade</name>
    <dbReference type="NCBI Taxonomy" id="4109"/>
    <lineage>
        <taxon>Eukaryota</taxon>
        <taxon>Viridiplantae</taxon>
        <taxon>Streptophyta</taxon>
        <taxon>Embryophyta</taxon>
        <taxon>Tracheophyta</taxon>
        <taxon>Spermatophyta</taxon>
        <taxon>Magnoliopsida</taxon>
        <taxon>eudicotyledons</taxon>
        <taxon>Gunneridae</taxon>
        <taxon>Pentapetalae</taxon>
        <taxon>asterids</taxon>
        <taxon>lamiids</taxon>
        <taxon>Solanales</taxon>
        <taxon>Solanaceae</taxon>
        <taxon>Solanoideae</taxon>
        <taxon>Solaneae</taxon>
        <taxon>Solanum</taxon>
    </lineage>
</organism>
<protein>
    <submittedName>
        <fullName evidence="1">Uncharacterized protein</fullName>
    </submittedName>
</protein>
<name>A0A9J5X0V6_SOLCO</name>
<dbReference type="Proteomes" id="UP000824120">
    <property type="component" value="Chromosome 10"/>
</dbReference>
<evidence type="ECO:0000313" key="2">
    <source>
        <dbReference type="Proteomes" id="UP000824120"/>
    </source>
</evidence>
<gene>
    <name evidence="1" type="ORF">H5410_051497</name>
</gene>
<dbReference type="EMBL" id="JACXVP010000010">
    <property type="protein sequence ID" value="KAG5580870.1"/>
    <property type="molecule type" value="Genomic_DNA"/>
</dbReference>